<feature type="compositionally biased region" description="Acidic residues" evidence="4">
    <location>
        <begin position="545"/>
        <end position="593"/>
    </location>
</feature>
<dbReference type="EMBL" id="LNIX01000003">
    <property type="protein sequence ID" value="OXA56676.1"/>
    <property type="molecule type" value="Genomic_DNA"/>
</dbReference>
<comment type="similarity">
    <text evidence="2">Belongs to the NOC2 family.</text>
</comment>
<feature type="region of interest" description="Disordered" evidence="4">
    <location>
        <begin position="277"/>
        <end position="297"/>
    </location>
</feature>
<dbReference type="InterPro" id="IPR036706">
    <property type="entry name" value="VOMI_sf"/>
</dbReference>
<feature type="compositionally biased region" description="Acidic residues" evidence="4">
    <location>
        <begin position="673"/>
        <end position="688"/>
    </location>
</feature>
<evidence type="ECO:0000313" key="6">
    <source>
        <dbReference type="EMBL" id="OXA56676.1"/>
    </source>
</evidence>
<feature type="compositionally biased region" description="Acidic residues" evidence="4">
    <location>
        <begin position="1327"/>
        <end position="1339"/>
    </location>
</feature>
<feature type="region of interest" description="Disordered" evidence="4">
    <location>
        <begin position="423"/>
        <end position="632"/>
    </location>
</feature>
<gene>
    <name evidence="6" type="ORF">Fcan01_08270</name>
</gene>
<feature type="compositionally biased region" description="Acidic residues" evidence="4">
    <location>
        <begin position="606"/>
        <end position="616"/>
    </location>
</feature>
<dbReference type="Gene3D" id="2.100.10.20">
    <property type="entry name" value="Vitelline membrane outer layer protein I (VOMI)"/>
    <property type="match status" value="1"/>
</dbReference>
<feature type="compositionally biased region" description="Acidic residues" evidence="4">
    <location>
        <begin position="495"/>
        <end position="521"/>
    </location>
</feature>
<comment type="subcellular location">
    <subcellularLocation>
        <location evidence="1">Nucleus</location>
    </subcellularLocation>
</comment>
<dbReference type="GO" id="GO:0005654">
    <property type="term" value="C:nucleoplasm"/>
    <property type="evidence" value="ECO:0007669"/>
    <property type="project" value="TreeGrafter"/>
</dbReference>
<dbReference type="GO" id="GO:0042393">
    <property type="term" value="F:histone binding"/>
    <property type="evidence" value="ECO:0007669"/>
    <property type="project" value="TreeGrafter"/>
</dbReference>
<evidence type="ECO:0000256" key="2">
    <source>
        <dbReference type="ARBA" id="ARBA00005907"/>
    </source>
</evidence>
<dbReference type="GO" id="GO:0030691">
    <property type="term" value="C:Noc2p-Noc3p complex"/>
    <property type="evidence" value="ECO:0007669"/>
    <property type="project" value="TreeGrafter"/>
</dbReference>
<dbReference type="CDD" id="cd00220">
    <property type="entry name" value="VMO-I"/>
    <property type="match status" value="1"/>
</dbReference>
<name>A0A226EJF0_FOLCA</name>
<feature type="compositionally biased region" description="Acidic residues" evidence="4">
    <location>
        <begin position="1269"/>
        <end position="1281"/>
    </location>
</feature>
<protein>
    <submittedName>
        <fullName evidence="6">Nucleolar complex protein 2</fullName>
    </submittedName>
</protein>
<feature type="region of interest" description="Disordered" evidence="4">
    <location>
        <begin position="650"/>
        <end position="689"/>
    </location>
</feature>
<feature type="compositionally biased region" description="Acidic residues" evidence="4">
    <location>
        <begin position="654"/>
        <end position="665"/>
    </location>
</feature>
<feature type="compositionally biased region" description="Basic residues" evidence="4">
    <location>
        <begin position="1308"/>
        <end position="1321"/>
    </location>
</feature>
<keyword evidence="3" id="KW-0539">Nucleus</keyword>
<evidence type="ECO:0000256" key="3">
    <source>
        <dbReference type="ARBA" id="ARBA00023242"/>
    </source>
</evidence>
<feature type="compositionally biased region" description="Basic and acidic residues" evidence="4">
    <location>
        <begin position="617"/>
        <end position="626"/>
    </location>
</feature>
<dbReference type="PANTHER" id="PTHR12687:SF4">
    <property type="entry name" value="NUCLEOLAR COMPLEX PROTEIN 2 HOMOLOG"/>
    <property type="match status" value="1"/>
</dbReference>
<evidence type="ECO:0000256" key="4">
    <source>
        <dbReference type="SAM" id="MobiDB-lite"/>
    </source>
</evidence>
<dbReference type="Proteomes" id="UP000198287">
    <property type="component" value="Unassembled WGS sequence"/>
</dbReference>
<proteinExistence type="inferred from homology"/>
<sequence length="1339" mass="150373">MEAFRSFPLFVAILTATMVTRVNCDLTHMIESPKITNWGAWGSLESCPVGAFVVGMQLKVEKADGWKDDSGLNGIRLFCSRLGSSIDIYEESPVVISSSVGPYGEWKQIFRCGDKDLNPKTSAVVGFSIKVEDPRGVHDDTSANNFRIFCKDLEDDTGDNNNNKSDTEEEARPQQHLTVEGDGTSWGKWTDSQLCRNGYAICGIATQVDHGHGEGKGYDDTALNNVRAECCRIRFHSLYEELDLPRKNDDVIFPDPIESARELQKSIIEMQQITPRNQKTDLHQNPHATPDGNDASHNDRLIITVPQVLTVDHSTTTEVPISPLDEAELMSRTKSENSNQLSQELSHLANLDFSHPELTTHFKIASDPDGTFPEHNDGVTTIDEIAAKPIVPPEVVHYIESDIKDEDADPDLIHIKVIAGSINTTTTKSPQPPPTGNRNAIDTENDDGDTIHNPLLVASNANKPLLTMGVTKKPGKPSKNPDAISPSKEAKTFDDFLETLDDSDDDSEIENSDDEEEVELDENGKNGFQQQNGKRSNGVSKAGVDGDDDKDERESDESEEDDDDDEQLEGDESDVEEDIEEEEEDGDECEITEEPSRKGIQAGDDSNSDSDNDDRDPEQTAQEHKKALQRLVETDPDFFEYLKENDADLLNFEDSGDDSASEDEEGPLHIPPEELEEASDSEAEEERMDVESVEYKRKVDKLVAKGVVSLEVIKDWETKLSTTRDIGVLVNVIDAFECAVHQILEDEDSDKQKWKVDGSANFNALVRLCIKHIKGFCVRYLCGSNNLAVSEQKFDQRPMEFKDKSSQKWSKLRTKLKKYMTTLVKFLKSMGNSDAVASILRHCQKMSGFWAILSSKSNKLLRTLINIWSSGEDSCRILAFMTIIRMTNYNRDAFLQRIYKQMYLSYVANSKFTSANTWPALNLMRSSLTEVYLLDSSLAYSIAFPFIRQLAIHLRNALTAGTTNAPSQTKQTKKEASRIVYSWQFVHSLNLWVDLLAHSNSSQDENLALLVYPIVQICLGTIQLIPTKKYIPLRFFMIRMLIKLQEKTGVFIPILPLITEVLLMTDFSLKSVSKFSARPLDMKCCLKADATESGHGKAISENVFELILRTCKAIATDLSFPEILTPTLMQLRSFLKKKCKNPEVCRKYKSLMEKIDANSKYISDKRSKGLDAGTVSLSDMESQKILRVQMETTKPHPPILEFANEYLKANARVQAKLRRINVETREEKLIPKPSVVNAQKPKSKRSNDQLLDSDDDDSDTEFKTKLDPEPEDIDNDDEDDVNQPAKSKKNPKLKRKLEVDEKVTPGKGKAKGKNKKSKKQRLCNETEAQDELVDLELSD</sequence>
<dbReference type="InterPro" id="IPR005515">
    <property type="entry name" value="VOMI"/>
</dbReference>
<dbReference type="Pfam" id="PF03762">
    <property type="entry name" value="VOMI"/>
    <property type="match status" value="1"/>
</dbReference>
<keyword evidence="7" id="KW-1185">Reference proteome</keyword>
<feature type="region of interest" description="Disordered" evidence="4">
    <location>
        <begin position="157"/>
        <end position="183"/>
    </location>
</feature>
<reference evidence="6 7" key="1">
    <citation type="submission" date="2015-12" db="EMBL/GenBank/DDBJ databases">
        <title>The genome of Folsomia candida.</title>
        <authorList>
            <person name="Faddeeva A."/>
            <person name="Derks M.F."/>
            <person name="Anvar Y."/>
            <person name="Smit S."/>
            <person name="Van Straalen N."/>
            <person name="Roelofs D."/>
        </authorList>
    </citation>
    <scope>NUCLEOTIDE SEQUENCE [LARGE SCALE GENOMIC DNA]</scope>
    <source>
        <strain evidence="6 7">VU population</strain>
        <tissue evidence="6">Whole body</tissue>
    </source>
</reference>
<dbReference type="GO" id="GO:0003714">
    <property type="term" value="F:transcription corepressor activity"/>
    <property type="evidence" value="ECO:0007669"/>
    <property type="project" value="TreeGrafter"/>
</dbReference>
<dbReference type="InterPro" id="IPR005343">
    <property type="entry name" value="Noc2"/>
</dbReference>
<dbReference type="GO" id="GO:0030690">
    <property type="term" value="C:Noc1p-Noc2p complex"/>
    <property type="evidence" value="ECO:0007669"/>
    <property type="project" value="TreeGrafter"/>
</dbReference>
<dbReference type="GO" id="GO:0005730">
    <property type="term" value="C:nucleolus"/>
    <property type="evidence" value="ECO:0007669"/>
    <property type="project" value="TreeGrafter"/>
</dbReference>
<feature type="chain" id="PRO_5012104232" evidence="5">
    <location>
        <begin position="25"/>
        <end position="1339"/>
    </location>
</feature>
<feature type="region of interest" description="Disordered" evidence="4">
    <location>
        <begin position="1231"/>
        <end position="1339"/>
    </location>
</feature>
<dbReference type="SUPFAM" id="SSF51092">
    <property type="entry name" value="Vitelline membrane outer protein-I (VMO-I)"/>
    <property type="match status" value="1"/>
</dbReference>
<dbReference type="GO" id="GO:0042273">
    <property type="term" value="P:ribosomal large subunit biogenesis"/>
    <property type="evidence" value="ECO:0007669"/>
    <property type="project" value="TreeGrafter"/>
</dbReference>
<dbReference type="Pfam" id="PF03715">
    <property type="entry name" value="Noc2"/>
    <property type="match status" value="1"/>
</dbReference>
<feature type="compositionally biased region" description="Polar residues" evidence="4">
    <location>
        <begin position="526"/>
        <end position="539"/>
    </location>
</feature>
<dbReference type="OrthoDB" id="6108093at2759"/>
<evidence type="ECO:0000256" key="5">
    <source>
        <dbReference type="SAM" id="SignalP"/>
    </source>
</evidence>
<dbReference type="STRING" id="158441.A0A226EJF0"/>
<feature type="signal peptide" evidence="5">
    <location>
        <begin position="1"/>
        <end position="24"/>
    </location>
</feature>
<keyword evidence="5" id="KW-0732">Signal</keyword>
<evidence type="ECO:0000313" key="7">
    <source>
        <dbReference type="Proteomes" id="UP000198287"/>
    </source>
</evidence>
<comment type="caution">
    <text evidence="6">The sequence shown here is derived from an EMBL/GenBank/DDBJ whole genome shotgun (WGS) entry which is preliminary data.</text>
</comment>
<feature type="compositionally biased region" description="Basic residues" evidence="4">
    <location>
        <begin position="1286"/>
        <end position="1295"/>
    </location>
</feature>
<accession>A0A226EJF0</accession>
<organism evidence="6 7">
    <name type="scientific">Folsomia candida</name>
    <name type="common">Springtail</name>
    <dbReference type="NCBI Taxonomy" id="158441"/>
    <lineage>
        <taxon>Eukaryota</taxon>
        <taxon>Metazoa</taxon>
        <taxon>Ecdysozoa</taxon>
        <taxon>Arthropoda</taxon>
        <taxon>Hexapoda</taxon>
        <taxon>Collembola</taxon>
        <taxon>Entomobryomorpha</taxon>
        <taxon>Isotomoidea</taxon>
        <taxon>Isotomidae</taxon>
        <taxon>Proisotominae</taxon>
        <taxon>Folsomia</taxon>
    </lineage>
</organism>
<dbReference type="GO" id="GO:0000122">
    <property type="term" value="P:negative regulation of transcription by RNA polymerase II"/>
    <property type="evidence" value="ECO:0007669"/>
    <property type="project" value="TreeGrafter"/>
</dbReference>
<evidence type="ECO:0000256" key="1">
    <source>
        <dbReference type="ARBA" id="ARBA00004123"/>
    </source>
</evidence>
<dbReference type="PANTHER" id="PTHR12687">
    <property type="entry name" value="NUCLEOLAR COMPLEX 2 AND RAD4-RELATED"/>
    <property type="match status" value="1"/>
</dbReference>